<feature type="transmembrane region" description="Helical" evidence="7">
    <location>
        <begin position="6"/>
        <end position="23"/>
    </location>
</feature>
<keyword evidence="9" id="KW-1185">Reference proteome</keyword>
<dbReference type="OrthoDB" id="1103324at2759"/>
<feature type="binding site" description="axial binding residue" evidence="5">
    <location>
        <position position="439"/>
    </location>
    <ligand>
        <name>heme</name>
        <dbReference type="ChEBI" id="CHEBI:30413"/>
    </ligand>
    <ligandPart>
        <name>Fe</name>
        <dbReference type="ChEBI" id="CHEBI:18248"/>
    </ligandPart>
</feature>
<dbReference type="GO" id="GO:0020037">
    <property type="term" value="F:heme binding"/>
    <property type="evidence" value="ECO:0007669"/>
    <property type="project" value="InterPro"/>
</dbReference>
<dbReference type="AlphaFoldDB" id="A0A1L7XUS2"/>
<accession>A0A1L7XUS2</accession>
<comment type="similarity">
    <text evidence="1 6">Belongs to the cytochrome P450 family.</text>
</comment>
<keyword evidence="5 6" id="KW-0349">Heme</keyword>
<keyword evidence="7" id="KW-0472">Membrane</keyword>
<dbReference type="GO" id="GO:0005506">
    <property type="term" value="F:iron ion binding"/>
    <property type="evidence" value="ECO:0007669"/>
    <property type="project" value="InterPro"/>
</dbReference>
<dbReference type="InterPro" id="IPR036396">
    <property type="entry name" value="Cyt_P450_sf"/>
</dbReference>
<sequence>MPAVPFPVLALGAIAAFILQYAISRYRFNKKYKFPNVVPGLPILGNSLQVPFPAAGMWGVETARKYGEMYTCFLGGTTLVFLNSARVVNDLMEKRASIYSSRPYRPLCQDIMSGGVRMLLMPYSDKWRNQRKIMHSILNGQQAETKFVPYQELEAKQLVYDYLREPEKFNVANQAFANSVIMSVVFGRRASIDDPELKAILKAVADLGEYLFNPMKNLVDAFPWLAKLPKPLQWWRPAGEAYFKNAISIYQHELDKLLVKMDNGTARPCFAVDVIQAAEKKEFQIGEHEKLFVFSTLLEAGSDTSRNAITQMVAAAAVYPEWVQKARLALDKVCGANAERLPSLSDRDAVPYMTAVVKETLRWRPFIQTGVPHMLTQDDEYEGYKFPAGTMFTWNAYALALNENDYEDPERFMPERFMNKDLKNPLKGHWSFGTGRRVCVGYNVAQNNMWLAMACLIYCFDFAEDPEHPIDTFNTNWEEWARPPFKVKIKPRSGAHVELINRVSVEALNAHY</sequence>
<evidence type="ECO:0000256" key="4">
    <source>
        <dbReference type="ARBA" id="ARBA00023004"/>
    </source>
</evidence>
<dbReference type="PRINTS" id="PR00463">
    <property type="entry name" value="EP450I"/>
</dbReference>
<evidence type="ECO:0000313" key="9">
    <source>
        <dbReference type="Proteomes" id="UP000184330"/>
    </source>
</evidence>
<keyword evidence="2 5" id="KW-0479">Metal-binding</keyword>
<dbReference type="PANTHER" id="PTHR46300">
    <property type="entry name" value="P450, PUTATIVE (EUROFUNG)-RELATED-RELATED"/>
    <property type="match status" value="1"/>
</dbReference>
<gene>
    <name evidence="8" type="ORF">PAC_18662</name>
</gene>
<keyword evidence="6" id="KW-0503">Monooxygenase</keyword>
<comment type="cofactor">
    <cofactor evidence="5">
        <name>heme</name>
        <dbReference type="ChEBI" id="CHEBI:30413"/>
    </cofactor>
</comment>
<dbReference type="SUPFAM" id="SSF48264">
    <property type="entry name" value="Cytochrome P450"/>
    <property type="match status" value="1"/>
</dbReference>
<dbReference type="InterPro" id="IPR017972">
    <property type="entry name" value="Cyt_P450_CS"/>
</dbReference>
<evidence type="ECO:0000256" key="3">
    <source>
        <dbReference type="ARBA" id="ARBA00023002"/>
    </source>
</evidence>
<keyword evidence="7" id="KW-1133">Transmembrane helix</keyword>
<dbReference type="EMBL" id="FJOG01000059">
    <property type="protein sequence ID" value="CZR68763.1"/>
    <property type="molecule type" value="Genomic_DNA"/>
</dbReference>
<protein>
    <submittedName>
        <fullName evidence="8">Related to cytochrome P450</fullName>
    </submittedName>
</protein>
<dbReference type="PRINTS" id="PR00385">
    <property type="entry name" value="P450"/>
</dbReference>
<evidence type="ECO:0000256" key="6">
    <source>
        <dbReference type="RuleBase" id="RU000461"/>
    </source>
</evidence>
<dbReference type="GO" id="GO:0004497">
    <property type="term" value="F:monooxygenase activity"/>
    <property type="evidence" value="ECO:0007669"/>
    <property type="project" value="UniProtKB-KW"/>
</dbReference>
<dbReference type="Pfam" id="PF00067">
    <property type="entry name" value="p450"/>
    <property type="match status" value="1"/>
</dbReference>
<dbReference type="CDD" id="cd11065">
    <property type="entry name" value="CYP64-like"/>
    <property type="match status" value="1"/>
</dbReference>
<evidence type="ECO:0000256" key="5">
    <source>
        <dbReference type="PIRSR" id="PIRSR602401-1"/>
    </source>
</evidence>
<organism evidence="8 9">
    <name type="scientific">Phialocephala subalpina</name>
    <dbReference type="NCBI Taxonomy" id="576137"/>
    <lineage>
        <taxon>Eukaryota</taxon>
        <taxon>Fungi</taxon>
        <taxon>Dikarya</taxon>
        <taxon>Ascomycota</taxon>
        <taxon>Pezizomycotina</taxon>
        <taxon>Leotiomycetes</taxon>
        <taxon>Helotiales</taxon>
        <taxon>Mollisiaceae</taxon>
        <taxon>Phialocephala</taxon>
        <taxon>Phialocephala fortinii species complex</taxon>
    </lineage>
</organism>
<dbReference type="Gene3D" id="1.10.630.10">
    <property type="entry name" value="Cytochrome P450"/>
    <property type="match status" value="1"/>
</dbReference>
<keyword evidence="3 6" id="KW-0560">Oxidoreductase</keyword>
<dbReference type="InterPro" id="IPR002401">
    <property type="entry name" value="Cyt_P450_E_grp-I"/>
</dbReference>
<name>A0A1L7XUS2_9HELO</name>
<keyword evidence="4 5" id="KW-0408">Iron</keyword>
<evidence type="ECO:0000256" key="1">
    <source>
        <dbReference type="ARBA" id="ARBA00010617"/>
    </source>
</evidence>
<dbReference type="STRING" id="576137.A0A1L7XUS2"/>
<dbReference type="GO" id="GO:0016705">
    <property type="term" value="F:oxidoreductase activity, acting on paired donors, with incorporation or reduction of molecular oxygen"/>
    <property type="evidence" value="ECO:0007669"/>
    <property type="project" value="InterPro"/>
</dbReference>
<dbReference type="Proteomes" id="UP000184330">
    <property type="component" value="Unassembled WGS sequence"/>
</dbReference>
<dbReference type="InterPro" id="IPR001128">
    <property type="entry name" value="Cyt_P450"/>
</dbReference>
<dbReference type="PANTHER" id="PTHR46300:SF12">
    <property type="entry name" value="P450, PUTATIVE (EUROFUNG)-RELATED"/>
    <property type="match status" value="1"/>
</dbReference>
<dbReference type="PROSITE" id="PS00086">
    <property type="entry name" value="CYTOCHROME_P450"/>
    <property type="match status" value="1"/>
</dbReference>
<evidence type="ECO:0000313" key="8">
    <source>
        <dbReference type="EMBL" id="CZR68763.1"/>
    </source>
</evidence>
<reference evidence="8 9" key="1">
    <citation type="submission" date="2016-03" db="EMBL/GenBank/DDBJ databases">
        <authorList>
            <person name="Ploux O."/>
        </authorList>
    </citation>
    <scope>NUCLEOTIDE SEQUENCE [LARGE SCALE GENOMIC DNA]</scope>
    <source>
        <strain evidence="8 9">UAMH 11012</strain>
    </source>
</reference>
<evidence type="ECO:0000256" key="2">
    <source>
        <dbReference type="ARBA" id="ARBA00022723"/>
    </source>
</evidence>
<proteinExistence type="inferred from homology"/>
<dbReference type="InterPro" id="IPR050364">
    <property type="entry name" value="Cytochrome_P450_fung"/>
</dbReference>
<evidence type="ECO:0000256" key="7">
    <source>
        <dbReference type="SAM" id="Phobius"/>
    </source>
</evidence>
<keyword evidence="7" id="KW-0812">Transmembrane</keyword>